<dbReference type="GeneID" id="17320465"/>
<dbReference type="AlphaFoldDB" id="R7Q651"/>
<proteinExistence type="predicted"/>
<dbReference type="EMBL" id="HG001623">
    <property type="protein sequence ID" value="CDF32945.1"/>
    <property type="molecule type" value="Genomic_DNA"/>
</dbReference>
<dbReference type="KEGG" id="ccp:CHC_T00001779001"/>
<dbReference type="Proteomes" id="UP000012073">
    <property type="component" value="Unassembled WGS sequence"/>
</dbReference>
<accession>R7Q651</accession>
<dbReference type="Gramene" id="CDF32945">
    <property type="protein sequence ID" value="CDF32945"/>
    <property type="gene ID" value="CHC_T00001779001"/>
</dbReference>
<protein>
    <submittedName>
        <fullName evidence="1">Uncharacterized protein</fullName>
    </submittedName>
</protein>
<evidence type="ECO:0000313" key="2">
    <source>
        <dbReference type="Proteomes" id="UP000012073"/>
    </source>
</evidence>
<dbReference type="RefSeq" id="XP_005712748.1">
    <property type="nucleotide sequence ID" value="XM_005712691.1"/>
</dbReference>
<keyword evidence="2" id="KW-1185">Reference proteome</keyword>
<evidence type="ECO:0000313" key="1">
    <source>
        <dbReference type="EMBL" id="CDF32945.1"/>
    </source>
</evidence>
<sequence length="55" mass="6478">MRGTHARGPCSWVFIINLTYNKFSLEPQSLELESFQERWTDVPNAQRLRQSRPSV</sequence>
<organism evidence="1 2">
    <name type="scientific">Chondrus crispus</name>
    <name type="common">Carrageen Irish moss</name>
    <name type="synonym">Polymorpha crispa</name>
    <dbReference type="NCBI Taxonomy" id="2769"/>
    <lineage>
        <taxon>Eukaryota</taxon>
        <taxon>Rhodophyta</taxon>
        <taxon>Florideophyceae</taxon>
        <taxon>Rhodymeniophycidae</taxon>
        <taxon>Gigartinales</taxon>
        <taxon>Gigartinaceae</taxon>
        <taxon>Chondrus</taxon>
    </lineage>
</organism>
<name>R7Q651_CHOCR</name>
<reference evidence="2" key="1">
    <citation type="journal article" date="2013" name="Proc. Natl. Acad. Sci. U.S.A.">
        <title>Genome structure and metabolic features in the red seaweed Chondrus crispus shed light on evolution of the Archaeplastida.</title>
        <authorList>
            <person name="Collen J."/>
            <person name="Porcel B."/>
            <person name="Carre W."/>
            <person name="Ball S.G."/>
            <person name="Chaparro C."/>
            <person name="Tonon T."/>
            <person name="Barbeyron T."/>
            <person name="Michel G."/>
            <person name="Noel B."/>
            <person name="Valentin K."/>
            <person name="Elias M."/>
            <person name="Artiguenave F."/>
            <person name="Arun A."/>
            <person name="Aury J.M."/>
            <person name="Barbosa-Neto J.F."/>
            <person name="Bothwell J.H."/>
            <person name="Bouget F.Y."/>
            <person name="Brillet L."/>
            <person name="Cabello-Hurtado F."/>
            <person name="Capella-Gutierrez S."/>
            <person name="Charrier B."/>
            <person name="Cladiere L."/>
            <person name="Cock J.M."/>
            <person name="Coelho S.M."/>
            <person name="Colleoni C."/>
            <person name="Czjzek M."/>
            <person name="Da Silva C."/>
            <person name="Delage L."/>
            <person name="Denoeud F."/>
            <person name="Deschamps P."/>
            <person name="Dittami S.M."/>
            <person name="Gabaldon T."/>
            <person name="Gachon C.M."/>
            <person name="Groisillier A."/>
            <person name="Herve C."/>
            <person name="Jabbari K."/>
            <person name="Katinka M."/>
            <person name="Kloareg B."/>
            <person name="Kowalczyk N."/>
            <person name="Labadie K."/>
            <person name="Leblanc C."/>
            <person name="Lopez P.J."/>
            <person name="McLachlan D.H."/>
            <person name="Meslet-Cladiere L."/>
            <person name="Moustafa A."/>
            <person name="Nehr Z."/>
            <person name="Nyvall Collen P."/>
            <person name="Panaud O."/>
            <person name="Partensky F."/>
            <person name="Poulain J."/>
            <person name="Rensing S.A."/>
            <person name="Rousvoal S."/>
            <person name="Samson G."/>
            <person name="Symeonidi A."/>
            <person name="Weissenbach J."/>
            <person name="Zambounis A."/>
            <person name="Wincker P."/>
            <person name="Boyen C."/>
        </authorList>
    </citation>
    <scope>NUCLEOTIDE SEQUENCE [LARGE SCALE GENOMIC DNA]</scope>
    <source>
        <strain evidence="2">cv. Stackhouse</strain>
    </source>
</reference>
<gene>
    <name evidence="1" type="ORF">CHC_T00001779001</name>
</gene>